<dbReference type="SUPFAM" id="SSF81901">
    <property type="entry name" value="HCP-like"/>
    <property type="match status" value="1"/>
</dbReference>
<dbReference type="InterPro" id="IPR006597">
    <property type="entry name" value="Sel1-like"/>
</dbReference>
<protein>
    <submittedName>
        <fullName evidence="1">Uncharacterized protein</fullName>
    </submittedName>
</protein>
<evidence type="ECO:0000313" key="2">
    <source>
        <dbReference type="Proteomes" id="UP000681967"/>
    </source>
</evidence>
<dbReference type="Proteomes" id="UP000681967">
    <property type="component" value="Unassembled WGS sequence"/>
</dbReference>
<proteinExistence type="predicted"/>
<dbReference type="InterPro" id="IPR011990">
    <property type="entry name" value="TPR-like_helical_dom_sf"/>
</dbReference>
<evidence type="ECO:0000313" key="1">
    <source>
        <dbReference type="EMBL" id="CAF4190749.1"/>
    </source>
</evidence>
<sequence length="144" mass="16958">MDPLSLLFWFARAHENGIRRAFIEFIHACTDLAVLAKEAEDPYENIPSHILKEQLFWRTLTYRLMSLNTQGVHHEVLEAQYNLAEAYENGKEVPRSFLTAIYWYRKVAQQRYRAVVNKLQQYHKLEDVDIKELQSSGESYLPAL</sequence>
<organism evidence="1 2">
    <name type="scientific">Rotaria magnacalcarata</name>
    <dbReference type="NCBI Taxonomy" id="392030"/>
    <lineage>
        <taxon>Eukaryota</taxon>
        <taxon>Metazoa</taxon>
        <taxon>Spiralia</taxon>
        <taxon>Gnathifera</taxon>
        <taxon>Rotifera</taxon>
        <taxon>Eurotatoria</taxon>
        <taxon>Bdelloidea</taxon>
        <taxon>Philodinida</taxon>
        <taxon>Philodinidae</taxon>
        <taxon>Rotaria</taxon>
    </lineage>
</organism>
<comment type="caution">
    <text evidence="1">The sequence shown here is derived from an EMBL/GenBank/DDBJ whole genome shotgun (WGS) entry which is preliminary data.</text>
</comment>
<dbReference type="Pfam" id="PF08238">
    <property type="entry name" value="Sel1"/>
    <property type="match status" value="1"/>
</dbReference>
<reference evidence="1" key="1">
    <citation type="submission" date="2021-02" db="EMBL/GenBank/DDBJ databases">
        <authorList>
            <person name="Nowell W R."/>
        </authorList>
    </citation>
    <scope>NUCLEOTIDE SEQUENCE</scope>
</reference>
<accession>A0A8S2S0A5</accession>
<dbReference type="SMART" id="SM00671">
    <property type="entry name" value="SEL1"/>
    <property type="match status" value="1"/>
</dbReference>
<feature type="non-terminal residue" evidence="1">
    <location>
        <position position="1"/>
    </location>
</feature>
<dbReference type="Gene3D" id="1.25.40.10">
    <property type="entry name" value="Tetratricopeptide repeat domain"/>
    <property type="match status" value="1"/>
</dbReference>
<gene>
    <name evidence="1" type="ORF">BYL167_LOCUS23229</name>
</gene>
<name>A0A8S2S0A5_9BILA</name>
<dbReference type="AlphaFoldDB" id="A0A8S2S0A5"/>
<dbReference type="EMBL" id="CAJOBH010015973">
    <property type="protein sequence ID" value="CAF4190749.1"/>
    <property type="molecule type" value="Genomic_DNA"/>
</dbReference>